<name>A0A0E9TPJ2_ANGAN</name>
<dbReference type="AlphaFoldDB" id="A0A0E9TPJ2"/>
<dbReference type="EMBL" id="GBXM01053081">
    <property type="protein sequence ID" value="JAH55496.1"/>
    <property type="molecule type" value="Transcribed_RNA"/>
</dbReference>
<reference evidence="1" key="1">
    <citation type="submission" date="2014-11" db="EMBL/GenBank/DDBJ databases">
        <authorList>
            <person name="Amaro Gonzalez C."/>
        </authorList>
    </citation>
    <scope>NUCLEOTIDE SEQUENCE</scope>
</reference>
<proteinExistence type="predicted"/>
<evidence type="ECO:0000313" key="1">
    <source>
        <dbReference type="EMBL" id="JAH55496.1"/>
    </source>
</evidence>
<organism evidence="1">
    <name type="scientific">Anguilla anguilla</name>
    <name type="common">European freshwater eel</name>
    <name type="synonym">Muraena anguilla</name>
    <dbReference type="NCBI Taxonomy" id="7936"/>
    <lineage>
        <taxon>Eukaryota</taxon>
        <taxon>Metazoa</taxon>
        <taxon>Chordata</taxon>
        <taxon>Craniata</taxon>
        <taxon>Vertebrata</taxon>
        <taxon>Euteleostomi</taxon>
        <taxon>Actinopterygii</taxon>
        <taxon>Neopterygii</taxon>
        <taxon>Teleostei</taxon>
        <taxon>Anguilliformes</taxon>
        <taxon>Anguillidae</taxon>
        <taxon>Anguilla</taxon>
    </lineage>
</organism>
<reference evidence="1" key="2">
    <citation type="journal article" date="2015" name="Fish Shellfish Immunol.">
        <title>Early steps in the European eel (Anguilla anguilla)-Vibrio vulnificus interaction in the gills: Role of the RtxA13 toxin.</title>
        <authorList>
            <person name="Callol A."/>
            <person name="Pajuelo D."/>
            <person name="Ebbesson L."/>
            <person name="Teles M."/>
            <person name="MacKenzie S."/>
            <person name="Amaro C."/>
        </authorList>
    </citation>
    <scope>NUCLEOTIDE SEQUENCE</scope>
</reference>
<protein>
    <submittedName>
        <fullName evidence="1">Uncharacterized protein</fullName>
    </submittedName>
</protein>
<sequence length="32" mass="3885">MWKLISTCEKHPGRECSWTTQTRTRLTRLVHK</sequence>
<accession>A0A0E9TPJ2</accession>